<dbReference type="GO" id="GO:0005737">
    <property type="term" value="C:cytoplasm"/>
    <property type="evidence" value="ECO:0007669"/>
    <property type="project" value="UniProtKB-ARBA"/>
</dbReference>
<dbReference type="STRING" id="46835.A0A504YIH1"/>
<comment type="caution">
    <text evidence="4">The sequence shown here is derived from an EMBL/GenBank/DDBJ whole genome shotgun (WGS) entry which is preliminary data.</text>
</comment>
<dbReference type="InterPro" id="IPR049337">
    <property type="entry name" value="TOR1A_C"/>
</dbReference>
<name>A0A504YIH1_FASGI</name>
<sequence length="358" mass="41261">MSPRVFFSLLLFGILILESESFPFAAIIPLSGAIFGYLVKDHLECFVRECCSRGVQFNQTVLNHSLNTELHGQHIATERVFHHISAHLRDPHPQKPLALSFHGYTGVGKNFVSNLVANSLFKMGTKSKFLHFYDATIHFAHRSKMEEYKESLYRDLRNAASSCPVSLFVFDEMHHMPDGILDILAPVLDIRESLDGIDFRRSIFLFLSNTGGNYINRRLYDHLTSGKRREELFYTDVDRFLTRSAFKDEGEFSHVHEYSRAGLGVLYNCMGLWIGGLRYSELIQKHLITAMIPFLPLQEEHVKQCIQDVARQRQIPYTESLAQFVIQELEWAPEGTQMFSVSGCKRVYEKVGLYMEMY</sequence>
<evidence type="ECO:0000256" key="2">
    <source>
        <dbReference type="SAM" id="SignalP"/>
    </source>
</evidence>
<proteinExistence type="inferred from homology"/>
<feature type="domain" description="Torsin-1A C-terminal" evidence="3">
    <location>
        <begin position="300"/>
        <end position="354"/>
    </location>
</feature>
<gene>
    <name evidence="4" type="ORF">FGIG_11324</name>
</gene>
<dbReference type="Proteomes" id="UP000316759">
    <property type="component" value="Unassembled WGS sequence"/>
</dbReference>
<dbReference type="PANTHER" id="PTHR10760">
    <property type="entry name" value="TORSIN"/>
    <property type="match status" value="1"/>
</dbReference>
<dbReference type="PANTHER" id="PTHR10760:SF2">
    <property type="entry name" value="LD13476P-RELATED"/>
    <property type="match status" value="1"/>
</dbReference>
<feature type="chain" id="PRO_5021319891" evidence="2">
    <location>
        <begin position="22"/>
        <end position="358"/>
    </location>
</feature>
<dbReference type="PRINTS" id="PR00300">
    <property type="entry name" value="CLPPROTEASEA"/>
</dbReference>
<dbReference type="SUPFAM" id="SSF52540">
    <property type="entry name" value="P-loop containing nucleoside triphosphate hydrolases"/>
    <property type="match status" value="1"/>
</dbReference>
<dbReference type="InterPro" id="IPR027417">
    <property type="entry name" value="P-loop_NTPase"/>
</dbReference>
<dbReference type="Pfam" id="PF21376">
    <property type="entry name" value="TOR1A_C"/>
    <property type="match status" value="1"/>
</dbReference>
<evidence type="ECO:0000259" key="3">
    <source>
        <dbReference type="Pfam" id="PF21376"/>
    </source>
</evidence>
<dbReference type="EMBL" id="SUNJ01009706">
    <property type="protein sequence ID" value="TPP60211.1"/>
    <property type="molecule type" value="Genomic_DNA"/>
</dbReference>
<dbReference type="GO" id="GO:0005524">
    <property type="term" value="F:ATP binding"/>
    <property type="evidence" value="ECO:0007669"/>
    <property type="project" value="InterPro"/>
</dbReference>
<reference evidence="4 5" key="1">
    <citation type="submission" date="2019-04" db="EMBL/GenBank/DDBJ databases">
        <title>Annotation for the trematode Fasciola gigantica.</title>
        <authorList>
            <person name="Choi Y.-J."/>
        </authorList>
    </citation>
    <scope>NUCLEOTIDE SEQUENCE [LARGE SCALE GENOMIC DNA]</scope>
    <source>
        <strain evidence="4">Uganda_cow_1</strain>
    </source>
</reference>
<dbReference type="Pfam" id="PF06309">
    <property type="entry name" value="Torsin"/>
    <property type="match status" value="1"/>
</dbReference>
<feature type="signal peptide" evidence="2">
    <location>
        <begin position="1"/>
        <end position="21"/>
    </location>
</feature>
<accession>A0A504YIH1</accession>
<dbReference type="InterPro" id="IPR001270">
    <property type="entry name" value="ClpA/B"/>
</dbReference>
<dbReference type="AlphaFoldDB" id="A0A504YIH1"/>
<dbReference type="GO" id="GO:0016887">
    <property type="term" value="F:ATP hydrolysis activity"/>
    <property type="evidence" value="ECO:0007669"/>
    <property type="project" value="InterPro"/>
</dbReference>
<evidence type="ECO:0000256" key="1">
    <source>
        <dbReference type="ARBA" id="ARBA00006235"/>
    </source>
</evidence>
<protein>
    <submittedName>
        <fullName evidence="4">Torsin-1A</fullName>
    </submittedName>
</protein>
<keyword evidence="2" id="KW-0732">Signal</keyword>
<dbReference type="OrthoDB" id="19623at2759"/>
<dbReference type="InterPro" id="IPR010448">
    <property type="entry name" value="Torsin"/>
</dbReference>
<evidence type="ECO:0000313" key="5">
    <source>
        <dbReference type="Proteomes" id="UP000316759"/>
    </source>
</evidence>
<keyword evidence="5" id="KW-1185">Reference proteome</keyword>
<dbReference type="GO" id="GO:0071218">
    <property type="term" value="P:cellular response to misfolded protein"/>
    <property type="evidence" value="ECO:0007669"/>
    <property type="project" value="TreeGrafter"/>
</dbReference>
<dbReference type="GO" id="GO:0012505">
    <property type="term" value="C:endomembrane system"/>
    <property type="evidence" value="ECO:0007669"/>
    <property type="project" value="UniProtKB-ARBA"/>
</dbReference>
<organism evidence="4 5">
    <name type="scientific">Fasciola gigantica</name>
    <name type="common">Giant liver fluke</name>
    <dbReference type="NCBI Taxonomy" id="46835"/>
    <lineage>
        <taxon>Eukaryota</taxon>
        <taxon>Metazoa</taxon>
        <taxon>Spiralia</taxon>
        <taxon>Lophotrochozoa</taxon>
        <taxon>Platyhelminthes</taxon>
        <taxon>Trematoda</taxon>
        <taxon>Digenea</taxon>
        <taxon>Plagiorchiida</taxon>
        <taxon>Echinostomata</taxon>
        <taxon>Echinostomatoidea</taxon>
        <taxon>Fasciolidae</taxon>
        <taxon>Fasciola</taxon>
    </lineage>
</organism>
<evidence type="ECO:0000313" key="4">
    <source>
        <dbReference type="EMBL" id="TPP60211.1"/>
    </source>
</evidence>
<dbReference type="Gene3D" id="3.40.50.300">
    <property type="entry name" value="P-loop containing nucleotide triphosphate hydrolases"/>
    <property type="match status" value="1"/>
</dbReference>
<comment type="similarity">
    <text evidence="1">Belongs to the ClpA/ClpB family. Torsin subfamily.</text>
</comment>